<dbReference type="Gene3D" id="3.60.21.70">
    <property type="entry name" value="PhoD-like phosphatase"/>
    <property type="match status" value="1"/>
</dbReference>
<keyword evidence="2" id="KW-1185">Reference proteome</keyword>
<accession>A0ABY2AI56</accession>
<dbReference type="InterPro" id="IPR029052">
    <property type="entry name" value="Metallo-depent_PP-like"/>
</dbReference>
<proteinExistence type="predicted"/>
<organism evidence="1 2">
    <name type="scientific">Corallincola luteus</name>
    <dbReference type="NCBI Taxonomy" id="1775177"/>
    <lineage>
        <taxon>Bacteria</taxon>
        <taxon>Pseudomonadati</taxon>
        <taxon>Pseudomonadota</taxon>
        <taxon>Gammaproteobacteria</taxon>
        <taxon>Alteromonadales</taxon>
        <taxon>Psychromonadaceae</taxon>
        <taxon>Corallincola</taxon>
    </lineage>
</organism>
<sequence length="678" mass="77271">MTETADIPLVIAGPILRRITPSSLTFWLAVSAPVALKVSLFPAARAAQHYQLDRRDSDQSNSFICLTAAPKLHYLLVSLELEHPLPQDQWIDYQLELKLEDDSEQRWQAITELVPDLCYPERTMPGFFLPSQVGALLHGSCRKPHHQGTDGLLKANRFLAANISHPHCARSAKGEPLSDTANSAQQQTWQNQSSWPALLMMSGDQIYADDVAGPMLRNIHSLLQTLQFPKERLQNSEIPQVNDSDDLYSHPDSYYNRELLLPNVEKNASLLEMLFAGSRKPIFTSDSAHNHLITLGEYLAMYLMVWSPTPWQIAKPEMPAQLSESQQQNYLQEQATLETFLAGLSAVRRVMAHLPVAMIFDDHDVTDDWNLNREWEEAVYDHPLSRRIVGNGLIAYLINQGWGNRPEAFSSELISEVQEALSAPGNEQHEALIEQIFEFAGWDFDWPTEPPLVVLDTRTRRWRSESSAHKPSGLIDWEALTDLQRRLSGHNAVLLVSAAPIFGVKLIEVIQRLFTFFGKPLLVDAENWMAHPGTSNGILNVFRHRKTPQNFVVLSGDVHYSFVYDVELRGSSHGPDIWQICSSGLCNSFPEKLLDKLDRLNRWLYHPRSPLNWFTSRRKMRIIPRKPQGIPSGRRLLSHTGIGLVELDQQGRPWRIRQLLTNGKDIVFERREEESNWH</sequence>
<evidence type="ECO:0000313" key="2">
    <source>
        <dbReference type="Proteomes" id="UP000292554"/>
    </source>
</evidence>
<dbReference type="PANTHER" id="PTHR37031:SF2">
    <property type="entry name" value="PHOD-LIKE PHOSPHATASE METALLOPHOSPHATASE DOMAIN-CONTAINING PROTEIN"/>
    <property type="match status" value="1"/>
</dbReference>
<dbReference type="InterPro" id="IPR038607">
    <property type="entry name" value="PhoD-like_sf"/>
</dbReference>
<reference evidence="1 2" key="1">
    <citation type="submission" date="2019-02" db="EMBL/GenBank/DDBJ databases">
        <title>Corallincola luteus sp. nov., a marine bacterium isolated from surface sediment of Bohai Sea in China.</title>
        <authorList>
            <person name="Ren Q."/>
        </authorList>
    </citation>
    <scope>NUCLEOTIDE SEQUENCE [LARGE SCALE GENOMIC DNA]</scope>
    <source>
        <strain evidence="1 2">DASS28</strain>
    </source>
</reference>
<dbReference type="PANTHER" id="PTHR37031">
    <property type="entry name" value="METALLOPHOSPHATASE BINDING DOMAIN PROTEIN"/>
    <property type="match status" value="1"/>
</dbReference>
<protein>
    <submittedName>
        <fullName evidence="1">Alkaline phosphatase family protein</fullName>
    </submittedName>
</protein>
<name>A0ABY2AI56_9GAMM</name>
<gene>
    <name evidence="1" type="ORF">EZV61_15985</name>
</gene>
<comment type="caution">
    <text evidence="1">The sequence shown here is derived from an EMBL/GenBank/DDBJ whole genome shotgun (WGS) entry which is preliminary data.</text>
</comment>
<dbReference type="SUPFAM" id="SSF56300">
    <property type="entry name" value="Metallo-dependent phosphatases"/>
    <property type="match status" value="1"/>
</dbReference>
<dbReference type="RefSeq" id="WP_131416929.1">
    <property type="nucleotide sequence ID" value="NZ_SJXE01000010.1"/>
</dbReference>
<evidence type="ECO:0000313" key="1">
    <source>
        <dbReference type="EMBL" id="TCI01769.1"/>
    </source>
</evidence>
<dbReference type="EMBL" id="SJXE01000010">
    <property type="protein sequence ID" value="TCI01769.1"/>
    <property type="molecule type" value="Genomic_DNA"/>
</dbReference>
<dbReference type="Proteomes" id="UP000292554">
    <property type="component" value="Unassembled WGS sequence"/>
</dbReference>